<name>A0A8T4IY73_9ACTN</name>
<evidence type="ECO:0000256" key="2">
    <source>
        <dbReference type="SAM" id="Phobius"/>
    </source>
</evidence>
<evidence type="ECO:0008006" key="5">
    <source>
        <dbReference type="Google" id="ProtNLM"/>
    </source>
</evidence>
<evidence type="ECO:0000256" key="1">
    <source>
        <dbReference type="SAM" id="MobiDB-lite"/>
    </source>
</evidence>
<feature type="region of interest" description="Disordered" evidence="1">
    <location>
        <begin position="1"/>
        <end position="27"/>
    </location>
</feature>
<sequence>MDTEQHGPPPGEQGPHAASAVPAASRMNEESRIPRSLAVRLFVYLVAGHLIAFFFFLLFELGASRQ</sequence>
<keyword evidence="2" id="KW-1133">Transmembrane helix</keyword>
<organism evidence="3 4">
    <name type="scientific">Streptomyces daliensis</name>
    <dbReference type="NCBI Taxonomy" id="299421"/>
    <lineage>
        <taxon>Bacteria</taxon>
        <taxon>Bacillati</taxon>
        <taxon>Actinomycetota</taxon>
        <taxon>Actinomycetes</taxon>
        <taxon>Kitasatosporales</taxon>
        <taxon>Streptomycetaceae</taxon>
        <taxon>Streptomyces</taxon>
    </lineage>
</organism>
<dbReference type="Proteomes" id="UP000675554">
    <property type="component" value="Unassembled WGS sequence"/>
</dbReference>
<dbReference type="AlphaFoldDB" id="A0A8T4IY73"/>
<proteinExistence type="predicted"/>
<reference evidence="3" key="1">
    <citation type="submission" date="2021-04" db="EMBL/GenBank/DDBJ databases">
        <title>Sequencing of actinobacteria type strains.</title>
        <authorList>
            <person name="Nguyen G.-S."/>
            <person name="Wentzel A."/>
        </authorList>
    </citation>
    <scope>NUCLEOTIDE SEQUENCE</scope>
    <source>
        <strain evidence="3">DSM 42095</strain>
    </source>
</reference>
<comment type="caution">
    <text evidence="3">The sequence shown here is derived from an EMBL/GenBank/DDBJ whole genome shotgun (WGS) entry which is preliminary data.</text>
</comment>
<dbReference type="InterPro" id="IPR046129">
    <property type="entry name" value="DUF6126"/>
</dbReference>
<evidence type="ECO:0000313" key="3">
    <source>
        <dbReference type="EMBL" id="MBR7674194.1"/>
    </source>
</evidence>
<evidence type="ECO:0000313" key="4">
    <source>
        <dbReference type="Proteomes" id="UP000675554"/>
    </source>
</evidence>
<keyword evidence="4" id="KW-1185">Reference proteome</keyword>
<dbReference type="EMBL" id="JAGSMN010000309">
    <property type="protein sequence ID" value="MBR7674194.1"/>
    <property type="molecule type" value="Genomic_DNA"/>
</dbReference>
<protein>
    <recommendedName>
        <fullName evidence="5">Small hydrophobic protein</fullName>
    </recommendedName>
</protein>
<dbReference type="Pfam" id="PF19621">
    <property type="entry name" value="DUF6126"/>
    <property type="match status" value="1"/>
</dbReference>
<accession>A0A8T4IY73</accession>
<keyword evidence="2" id="KW-0812">Transmembrane</keyword>
<keyword evidence="2" id="KW-0472">Membrane</keyword>
<gene>
    <name evidence="3" type="ORF">KDA82_14440</name>
</gene>
<feature type="transmembrane region" description="Helical" evidence="2">
    <location>
        <begin position="37"/>
        <end position="59"/>
    </location>
</feature>